<name>A0A7D9KXQ1_PARCT</name>
<dbReference type="OrthoDB" id="9909831at2759"/>
<dbReference type="InterPro" id="IPR036364">
    <property type="entry name" value="SEA_dom_sf"/>
</dbReference>
<dbReference type="InterPro" id="IPR036179">
    <property type="entry name" value="Ig-like_dom_sf"/>
</dbReference>
<dbReference type="EMBL" id="CACRXK020011404">
    <property type="protein sequence ID" value="CAB4021378.1"/>
    <property type="molecule type" value="Genomic_DNA"/>
</dbReference>
<dbReference type="InterPro" id="IPR013098">
    <property type="entry name" value="Ig_I-set"/>
</dbReference>
<dbReference type="PROSITE" id="PS50024">
    <property type="entry name" value="SEA"/>
    <property type="match status" value="1"/>
</dbReference>
<dbReference type="Gene3D" id="3.30.70.960">
    <property type="entry name" value="SEA domain"/>
    <property type="match status" value="1"/>
</dbReference>
<dbReference type="PROSITE" id="PS50835">
    <property type="entry name" value="IG_LIKE"/>
    <property type="match status" value="1"/>
</dbReference>
<dbReference type="InterPro" id="IPR007110">
    <property type="entry name" value="Ig-like_dom"/>
</dbReference>
<dbReference type="Gene3D" id="2.60.40.10">
    <property type="entry name" value="Immunoglobulins"/>
    <property type="match status" value="1"/>
</dbReference>
<dbReference type="Pfam" id="PF01390">
    <property type="entry name" value="SEA"/>
    <property type="match status" value="1"/>
</dbReference>
<dbReference type="InterPro" id="IPR013783">
    <property type="entry name" value="Ig-like_fold"/>
</dbReference>
<dbReference type="Proteomes" id="UP001152795">
    <property type="component" value="Unassembled WGS sequence"/>
</dbReference>
<sequence length="296" mass="32625">MTFISSPYLGLPDAFISITLTIKDREFKNSLNDPNSGDYQTLSGQIRSNFDKEFSNIPQYRGANILRLRRGSVIFDAEVVFVPGSEDEITRVLEGMNTTGVLGNFSLVPGSLTTTDIPAFSDIQMGIQYGGNAGDMLEITCTISGPSLPSFEWRNGSMILSLSTRVKIENNDKVSKLFVRKTAESDSADYYCIASKGIDTINSSVRVEVKVIPVVAVSPLFVSATEADTVIADTPSGTIFAREAKLVVMHFEIPPILLVRKKINRDDANDNNTKRKRVLAFKLVDIHVAYYILAEH</sequence>
<dbReference type="AlphaFoldDB" id="A0A7D9KXQ1"/>
<reference evidence="1" key="1">
    <citation type="submission" date="2020-04" db="EMBL/GenBank/DDBJ databases">
        <authorList>
            <person name="Alioto T."/>
            <person name="Alioto T."/>
            <person name="Gomez Garrido J."/>
        </authorList>
    </citation>
    <scope>NUCLEOTIDE SEQUENCE</scope>
    <source>
        <strain evidence="1">A484AB</strain>
    </source>
</reference>
<gene>
    <name evidence="1" type="ORF">PACLA_8A012364</name>
</gene>
<dbReference type="SUPFAM" id="SSF82671">
    <property type="entry name" value="SEA domain"/>
    <property type="match status" value="1"/>
</dbReference>
<dbReference type="InterPro" id="IPR000082">
    <property type="entry name" value="SEA_dom"/>
</dbReference>
<dbReference type="SMART" id="SM00409">
    <property type="entry name" value="IG"/>
    <property type="match status" value="1"/>
</dbReference>
<proteinExistence type="predicted"/>
<organism evidence="1 2">
    <name type="scientific">Paramuricea clavata</name>
    <name type="common">Red gorgonian</name>
    <name type="synonym">Violescent sea-whip</name>
    <dbReference type="NCBI Taxonomy" id="317549"/>
    <lineage>
        <taxon>Eukaryota</taxon>
        <taxon>Metazoa</taxon>
        <taxon>Cnidaria</taxon>
        <taxon>Anthozoa</taxon>
        <taxon>Octocorallia</taxon>
        <taxon>Malacalcyonacea</taxon>
        <taxon>Plexauridae</taxon>
        <taxon>Paramuricea</taxon>
    </lineage>
</organism>
<dbReference type="CDD" id="cd00096">
    <property type="entry name" value="Ig"/>
    <property type="match status" value="1"/>
</dbReference>
<evidence type="ECO:0000313" key="2">
    <source>
        <dbReference type="Proteomes" id="UP001152795"/>
    </source>
</evidence>
<evidence type="ECO:0000313" key="1">
    <source>
        <dbReference type="EMBL" id="CAB4021378.1"/>
    </source>
</evidence>
<dbReference type="InterPro" id="IPR003599">
    <property type="entry name" value="Ig_sub"/>
</dbReference>
<protein>
    <submittedName>
        <fullName evidence="1">CAVP-target, partial</fullName>
    </submittedName>
</protein>
<dbReference type="Pfam" id="PF07679">
    <property type="entry name" value="I-set"/>
    <property type="match status" value="1"/>
</dbReference>
<comment type="caution">
    <text evidence="1">The sequence shown here is derived from an EMBL/GenBank/DDBJ whole genome shotgun (WGS) entry which is preliminary data.</text>
</comment>
<accession>A0A7D9KXQ1</accession>
<keyword evidence="2" id="KW-1185">Reference proteome</keyword>
<dbReference type="SUPFAM" id="SSF48726">
    <property type="entry name" value="Immunoglobulin"/>
    <property type="match status" value="1"/>
</dbReference>